<organism evidence="7 8">
    <name type="scientific">Acetobacterium wieringae</name>
    <dbReference type="NCBI Taxonomy" id="52694"/>
    <lineage>
        <taxon>Bacteria</taxon>
        <taxon>Bacillati</taxon>
        <taxon>Bacillota</taxon>
        <taxon>Clostridia</taxon>
        <taxon>Eubacteriales</taxon>
        <taxon>Eubacteriaceae</taxon>
        <taxon>Acetobacterium</taxon>
    </lineage>
</organism>
<dbReference type="Gene3D" id="3.30.420.10">
    <property type="entry name" value="Ribonuclease H-like superfamily/Ribonuclease H"/>
    <property type="match status" value="1"/>
</dbReference>
<dbReference type="GO" id="GO:0032196">
    <property type="term" value="P:transposition"/>
    <property type="evidence" value="ECO:0007669"/>
    <property type="project" value="UniProtKB-KW"/>
</dbReference>
<dbReference type="OrthoDB" id="1806274at2"/>
<dbReference type="GO" id="GO:0006310">
    <property type="term" value="P:DNA recombination"/>
    <property type="evidence" value="ECO:0007669"/>
    <property type="project" value="UniProtKB-KW"/>
</dbReference>
<dbReference type="PROSITE" id="PS50994">
    <property type="entry name" value="INTEGRASE"/>
    <property type="match status" value="1"/>
</dbReference>
<comment type="caution">
    <text evidence="7">The sequence shown here is derived from an EMBL/GenBank/DDBJ whole genome shotgun (WGS) entry which is preliminary data.</text>
</comment>
<gene>
    <name evidence="7" type="ORF">ACWI_32790</name>
</gene>
<keyword evidence="4" id="KW-0233">DNA recombination</keyword>
<evidence type="ECO:0000313" key="7">
    <source>
        <dbReference type="EMBL" id="OFV69235.1"/>
    </source>
</evidence>
<dbReference type="PROSITE" id="PS50531">
    <property type="entry name" value="HTH_IS21"/>
    <property type="match status" value="1"/>
</dbReference>
<dbReference type="NCBIfam" id="NF033546">
    <property type="entry name" value="transpos_IS21"/>
    <property type="match status" value="1"/>
</dbReference>
<dbReference type="InterPro" id="IPR012337">
    <property type="entry name" value="RNaseH-like_sf"/>
</dbReference>
<dbReference type="GO" id="GO:0003677">
    <property type="term" value="F:DNA binding"/>
    <property type="evidence" value="ECO:0007669"/>
    <property type="project" value="UniProtKB-KW"/>
</dbReference>
<dbReference type="AlphaFoldDB" id="A0A1F2PDY0"/>
<dbReference type="Pfam" id="PF22483">
    <property type="entry name" value="Mu-transpos_C_2"/>
    <property type="match status" value="1"/>
</dbReference>
<dbReference type="Gene3D" id="1.10.10.60">
    <property type="entry name" value="Homeodomain-like"/>
    <property type="match status" value="1"/>
</dbReference>
<evidence type="ECO:0000256" key="1">
    <source>
        <dbReference type="ARBA" id="ARBA00009277"/>
    </source>
</evidence>
<dbReference type="Proteomes" id="UP000176244">
    <property type="component" value="Unassembled WGS sequence"/>
</dbReference>
<sequence length="414" mass="48612">MITMEEYYMIKGLKNKGMSIIQISREIGVDRKTVSNWLKHNEPPAYRKRRFRQGKLDPFKDYILERMNEGCVNAAVIFDEIAADGYQGKMTILREFMKPYREKVLAKASIRYETPPGKQAQVDWGEFVVTMPDGKLKKLYAFIMVLGHSRNYYLEFTENSKFDTLIGCHERAFAYLGGVTESILYDNMKTVVAHSHKTGNDKWNQRFLRFTEHHHFIPVRHRPYLPRSKGKVERGVQYVRSNFWPRIKSFSDLAELNDQARLWLDTKCNTRLHQTIHKIPRDILKEEQLKPMNTEPFLAVDLVSRKVMNDCMISYQSNYYSVPFRFVGHRVGVRDLRNGTIEIYDETGTFIEGYRKPAQKHQVQKMKRHFEGLNSQNHKAKARKAPLMIPEQSPKVHQRPLAVYDSLVSEVVTW</sequence>
<evidence type="ECO:0000259" key="6">
    <source>
        <dbReference type="PROSITE" id="PS50994"/>
    </source>
</evidence>
<feature type="domain" description="Integrase catalytic" evidence="6">
    <location>
        <begin position="112"/>
        <end position="288"/>
    </location>
</feature>
<dbReference type="STRING" id="52694.ACWI_32790"/>
<evidence type="ECO:0000256" key="2">
    <source>
        <dbReference type="ARBA" id="ARBA00022578"/>
    </source>
</evidence>
<feature type="domain" description="HTH IS21-type" evidence="5">
    <location>
        <begin position="5"/>
        <end position="67"/>
    </location>
</feature>
<comment type="similarity">
    <text evidence="1">Belongs to the transposase IS21/IS408/IS1162 family.</text>
</comment>
<dbReference type="InterPro" id="IPR001584">
    <property type="entry name" value="Integrase_cat-core"/>
</dbReference>
<dbReference type="RefSeq" id="WP_070372535.1">
    <property type="nucleotide sequence ID" value="NZ_LKEU01000043.1"/>
</dbReference>
<keyword evidence="3" id="KW-0238">DNA-binding</keyword>
<protein>
    <submittedName>
        <fullName evidence="7">Integrase core domain protein</fullName>
    </submittedName>
</protein>
<dbReference type="GO" id="GO:0015074">
    <property type="term" value="P:DNA integration"/>
    <property type="evidence" value="ECO:0007669"/>
    <property type="project" value="InterPro"/>
</dbReference>
<dbReference type="InterPro" id="IPR036397">
    <property type="entry name" value="RNaseH_sf"/>
</dbReference>
<reference evidence="7 8" key="1">
    <citation type="submission" date="2015-09" db="EMBL/GenBank/DDBJ databases">
        <title>Genome sequence of Acetobacterium wieringae DSM 1911.</title>
        <authorList>
            <person name="Poehlein A."/>
            <person name="Bengelsdorf F.R."/>
            <person name="Schiel-Bengelsdorf B."/>
            <person name="Duerre P."/>
            <person name="Daniel R."/>
        </authorList>
    </citation>
    <scope>NUCLEOTIDE SEQUENCE [LARGE SCALE GENOMIC DNA]</scope>
    <source>
        <strain evidence="7 8">DSM 1911</strain>
    </source>
</reference>
<dbReference type="InterPro" id="IPR017894">
    <property type="entry name" value="HTH_IS21_transposase_type"/>
</dbReference>
<dbReference type="SUPFAM" id="SSF53098">
    <property type="entry name" value="Ribonuclease H-like"/>
    <property type="match status" value="1"/>
</dbReference>
<proteinExistence type="inferred from homology"/>
<keyword evidence="2" id="KW-0815">Transposition</keyword>
<dbReference type="EMBL" id="LKEU01000043">
    <property type="protein sequence ID" value="OFV69235.1"/>
    <property type="molecule type" value="Genomic_DNA"/>
</dbReference>
<evidence type="ECO:0000259" key="5">
    <source>
        <dbReference type="PROSITE" id="PS50531"/>
    </source>
</evidence>
<dbReference type="Pfam" id="PF00665">
    <property type="entry name" value="rve"/>
    <property type="match status" value="1"/>
</dbReference>
<dbReference type="PANTHER" id="PTHR35004">
    <property type="entry name" value="TRANSPOSASE RV3428C-RELATED"/>
    <property type="match status" value="1"/>
</dbReference>
<evidence type="ECO:0000256" key="4">
    <source>
        <dbReference type="ARBA" id="ARBA00023172"/>
    </source>
</evidence>
<name>A0A1F2PDY0_9FIRM</name>
<accession>A0A1F2PDY0</accession>
<evidence type="ECO:0000256" key="3">
    <source>
        <dbReference type="ARBA" id="ARBA00023125"/>
    </source>
</evidence>
<dbReference type="InterPro" id="IPR054353">
    <property type="entry name" value="IstA-like_C"/>
</dbReference>
<dbReference type="PANTHER" id="PTHR35004:SF6">
    <property type="entry name" value="TRANSPOSASE"/>
    <property type="match status" value="1"/>
</dbReference>
<evidence type="ECO:0000313" key="8">
    <source>
        <dbReference type="Proteomes" id="UP000176244"/>
    </source>
</evidence>